<dbReference type="Pfam" id="PF06527">
    <property type="entry name" value="TniQ"/>
    <property type="match status" value="1"/>
</dbReference>
<protein>
    <recommendedName>
        <fullName evidence="1">TniQ domain-containing protein</fullName>
    </recommendedName>
</protein>
<name>A0AA44EZF4_AGRTU</name>
<comment type="caution">
    <text evidence="2">The sequence shown here is derived from an EMBL/GenBank/DDBJ whole genome shotgun (WGS) entry which is preliminary data.</text>
</comment>
<evidence type="ECO:0000313" key="3">
    <source>
        <dbReference type="Proteomes" id="UP000702952"/>
    </source>
</evidence>
<organism evidence="2 3">
    <name type="scientific">Agrobacterium tumefaciens</name>
    <dbReference type="NCBI Taxonomy" id="358"/>
    <lineage>
        <taxon>Bacteria</taxon>
        <taxon>Pseudomonadati</taxon>
        <taxon>Pseudomonadota</taxon>
        <taxon>Alphaproteobacteria</taxon>
        <taxon>Hyphomicrobiales</taxon>
        <taxon>Rhizobiaceae</taxon>
        <taxon>Rhizobium/Agrobacterium group</taxon>
        <taxon>Agrobacterium</taxon>
        <taxon>Agrobacterium tumefaciens complex</taxon>
    </lineage>
</organism>
<dbReference type="InterPro" id="IPR009492">
    <property type="entry name" value="TniQ"/>
</dbReference>
<proteinExistence type="predicted"/>
<sequence length="351" mass="39259">MRLLAIAPRPYEDELLSCWRWRVASHYSSSPRQIENWIRGAWDVSKPHLLSDDIPTEPSAARLWALACRLKQADVERLSLQNTRRSRASFVSEPAHRGVCPTCLDEDAEEGRDHYCRRSWACVEAVVCPRHKTGLEINCGGCFRSGLFQFRSTPAGLARLFCRECDAVISARRFQRRDQTDLLQVASLIGEAIGKGGPRFERIETASRFLWSPQPEGMPFITALGLPLPYGQRPSVTAGAAALASLPPAWRAVTITAIADLLFEETATDPLLSASLREAFRQFERGPVRAYHQAPPQRLAASVLNLRAETEYRQLARGIVESEGWKSLPSKAGRARNRAIGRLMLRALNDE</sequence>
<dbReference type="Proteomes" id="UP000702952">
    <property type="component" value="Unassembled WGS sequence"/>
</dbReference>
<reference evidence="2" key="1">
    <citation type="journal article" date="2020" name="Science">
        <title>Unexpected conservation and global transmission of agrobacterial virulence plasmids.</title>
        <authorList>
            <person name="Weisberg A.J."/>
            <person name="Davis E.W. 2nd"/>
            <person name="Tabima J."/>
            <person name="Belcher M.S."/>
            <person name="Miller M."/>
            <person name="Kuo C.H."/>
            <person name="Loper J.E."/>
            <person name="Grunwald N.J."/>
            <person name="Putnam M.L."/>
            <person name="Chang J.H."/>
        </authorList>
    </citation>
    <scope>NUCLEOTIDE SEQUENCE</scope>
    <source>
        <strain evidence="2">17-1853-1a</strain>
    </source>
</reference>
<evidence type="ECO:0000313" key="2">
    <source>
        <dbReference type="EMBL" id="NTC26554.1"/>
    </source>
</evidence>
<dbReference type="EMBL" id="JAAMAY010000001">
    <property type="protein sequence ID" value="NTC26554.1"/>
    <property type="molecule type" value="Genomic_DNA"/>
</dbReference>
<dbReference type="AlphaFoldDB" id="A0AA44EZF4"/>
<gene>
    <name evidence="2" type="ORF">G6M46_00060</name>
</gene>
<accession>A0AA44EZF4</accession>
<feature type="domain" description="TniQ" evidence="1">
    <location>
        <begin position="6"/>
        <end position="135"/>
    </location>
</feature>
<evidence type="ECO:0000259" key="1">
    <source>
        <dbReference type="Pfam" id="PF06527"/>
    </source>
</evidence>